<evidence type="ECO:0000256" key="1">
    <source>
        <dbReference type="SAM" id="Coils"/>
    </source>
</evidence>
<protein>
    <submittedName>
        <fullName evidence="3">Uncharacterized protein</fullName>
    </submittedName>
</protein>
<feature type="compositionally biased region" description="Low complexity" evidence="2">
    <location>
        <begin position="30"/>
        <end position="68"/>
    </location>
</feature>
<feature type="region of interest" description="Disordered" evidence="2">
    <location>
        <begin position="1"/>
        <end position="71"/>
    </location>
</feature>
<feature type="coiled-coil region" evidence="1">
    <location>
        <begin position="257"/>
        <end position="284"/>
    </location>
</feature>
<evidence type="ECO:0000256" key="2">
    <source>
        <dbReference type="SAM" id="MobiDB-lite"/>
    </source>
</evidence>
<keyword evidence="1" id="KW-0175">Coiled coil</keyword>
<feature type="compositionally biased region" description="Low complexity" evidence="2">
    <location>
        <begin position="295"/>
        <end position="319"/>
    </location>
</feature>
<feature type="compositionally biased region" description="Polar residues" evidence="2">
    <location>
        <begin position="323"/>
        <end position="343"/>
    </location>
</feature>
<gene>
    <name evidence="3" type="ORF">PCOS0759_LOCUS8609</name>
</gene>
<feature type="region of interest" description="Disordered" evidence="2">
    <location>
        <begin position="295"/>
        <end position="346"/>
    </location>
</feature>
<reference evidence="3" key="1">
    <citation type="submission" date="2021-01" db="EMBL/GenBank/DDBJ databases">
        <authorList>
            <person name="Corre E."/>
            <person name="Pelletier E."/>
            <person name="Niang G."/>
            <person name="Scheremetjew M."/>
            <person name="Finn R."/>
            <person name="Kale V."/>
            <person name="Holt S."/>
            <person name="Cochrane G."/>
            <person name="Meng A."/>
            <person name="Brown T."/>
            <person name="Cohen L."/>
        </authorList>
    </citation>
    <scope>NUCLEOTIDE SEQUENCE</scope>
    <source>
        <strain evidence="3">WS</strain>
    </source>
</reference>
<proteinExistence type="predicted"/>
<name>A0A7S1KUD8_9EUKA</name>
<dbReference type="AlphaFoldDB" id="A0A7S1KUD8"/>
<evidence type="ECO:0000313" key="3">
    <source>
        <dbReference type="EMBL" id="CAD9085355.1"/>
    </source>
</evidence>
<dbReference type="Gene3D" id="3.40.630.40">
    <property type="entry name" value="Zn-dependent exopeptidases"/>
    <property type="match status" value="1"/>
</dbReference>
<feature type="region of interest" description="Disordered" evidence="2">
    <location>
        <begin position="521"/>
        <end position="540"/>
    </location>
</feature>
<organism evidence="3">
    <name type="scientific">Percolomonas cosmopolitus</name>
    <dbReference type="NCBI Taxonomy" id="63605"/>
    <lineage>
        <taxon>Eukaryota</taxon>
        <taxon>Discoba</taxon>
        <taxon>Heterolobosea</taxon>
        <taxon>Tetramitia</taxon>
        <taxon>Eutetramitia</taxon>
        <taxon>Percolomonadidae</taxon>
        <taxon>Percolomonas</taxon>
    </lineage>
</organism>
<accession>A0A7S1KUD8</accession>
<feature type="compositionally biased region" description="Polar residues" evidence="2">
    <location>
        <begin position="1"/>
        <end position="13"/>
    </location>
</feature>
<feature type="compositionally biased region" description="Low complexity" evidence="2">
    <location>
        <begin position="529"/>
        <end position="540"/>
    </location>
</feature>
<sequence length="642" mass="71583">MNSSSFFSMSADWTASGGASVPPTTHQRNNNHSSSANNASKKLPKTTSPSAQTNTQTSTTPRSNTSTTNVESILTKTLSSSQRISMSTLTKTPHTDSMSLSHINSSEPLWVVLLQTPTLSFSLSVTDAVYRIITDKYSNLSPSNLYRMMHDALFHTRPDLSFQIYFTDEHVECGDNISINEYFSSAESEHSQRAVLRLLSKTPYGIDLKFWFVLSIVNHANLTHHERALINHQPNNENNQWVIDGLRQEVNSLLKKRAADDKRINKMEKRLTKLQKEVLRWRQEFQMIRVLLAQQQQQQNSPPPSSVLSSSSSIDSPHSAKSRQSVDPFTTLEQSSTTHSEPISPTRALSIESPILAQYTVGASYFSSDKCVQYLHGNSNLVLVCSHGGSISPSSIQTRTSGKLKSDKQTISLTLSLYKRLLHQCGRHPHVIIMHAKRKKVDCNRPIKEGCSCEEAEQLWTQFHSYIQYAIQCVTQREQKSSGCLSKGILLDIHGFASSEANSVQLGFCVSSNHLMNNDRKLDSRKRSSSLSNLSQKSSLSDMLRGEKGLGTLVMNGGGSYSCVPSKRVPIPSSCNTYFSGGYITRIYSQGQGHECMSCVQLETSFEGIRESEQSRERFAGVFVHALNQWMSAHAPQMRLRG</sequence>
<dbReference type="EMBL" id="HBGD01010470">
    <property type="protein sequence ID" value="CAD9085355.1"/>
    <property type="molecule type" value="Transcribed_RNA"/>
</dbReference>